<keyword evidence="1" id="KW-0863">Zinc-finger</keyword>
<gene>
    <name evidence="4" type="ORF">LITE_LOCUS24576</name>
</gene>
<evidence type="ECO:0000313" key="4">
    <source>
        <dbReference type="EMBL" id="CAI0435130.1"/>
    </source>
</evidence>
<feature type="region of interest" description="Disordered" evidence="2">
    <location>
        <begin position="469"/>
        <end position="493"/>
    </location>
</feature>
<dbReference type="PANTHER" id="PTHR31286">
    <property type="entry name" value="GLYCINE-RICH CELL WALL STRUCTURAL PROTEIN 1.8-LIKE"/>
    <property type="match status" value="1"/>
</dbReference>
<keyword evidence="5" id="KW-1185">Reference proteome</keyword>
<comment type="caution">
    <text evidence="4">The sequence shown here is derived from an EMBL/GenBank/DDBJ whole genome shotgun (WGS) entry which is preliminary data.</text>
</comment>
<dbReference type="Proteomes" id="UP001154282">
    <property type="component" value="Unassembled WGS sequence"/>
</dbReference>
<proteinExistence type="predicted"/>
<protein>
    <recommendedName>
        <fullName evidence="3">CCHC-type domain-containing protein</fullName>
    </recommendedName>
</protein>
<feature type="compositionally biased region" description="Polar residues" evidence="2">
    <location>
        <begin position="294"/>
        <end position="305"/>
    </location>
</feature>
<keyword evidence="1" id="KW-0479">Metal-binding</keyword>
<feature type="compositionally biased region" description="Basic and acidic residues" evidence="2">
    <location>
        <begin position="399"/>
        <end position="411"/>
    </location>
</feature>
<dbReference type="PROSITE" id="PS50158">
    <property type="entry name" value="ZF_CCHC"/>
    <property type="match status" value="1"/>
</dbReference>
<feature type="compositionally biased region" description="Polar residues" evidence="2">
    <location>
        <begin position="246"/>
        <end position="256"/>
    </location>
</feature>
<reference evidence="4" key="1">
    <citation type="submission" date="2022-08" db="EMBL/GenBank/DDBJ databases">
        <authorList>
            <person name="Gutierrez-Valencia J."/>
        </authorList>
    </citation>
    <scope>NUCLEOTIDE SEQUENCE</scope>
</reference>
<sequence>MVRLLGRSISYAFLCSQLRWKWRPTGRLDILDLNDRTFLVTFHNDQDFLHALTGGPWTILDHYLVVHQWSPSFRTVDKPHKSVVAWIQLPELPVHFYHREVLFALGNLVGRTVKLDYHTENMERGKFARIAVELDMTKPLATRIRLDGFWQPVLYENLPEICFGCGRIGHTEESCSKKTGNVPNVISSAEVPVLPIEGSSPSSESPAGYGPWMQVTKRSKKQNRKVTQIAASSQGGESGRGGTSGKVNQKVNQQGKNDPARSSLGKEGKGKATSKAEDKKGNVSNPKGKVVGNGNDSLPDTSGTIAQEWRPVGLKENEKRPLSHGEVLKSGPLAGTGPSDSSLNQSVATGNLSPTHGTDISMFPSPPQPTTKENSDPNLPTASIRHRSQKPKSQQIAAREVRPKIMKESSKKPLSQNPQKARKLLQELSKSPSFPINPQSISEFMNNMRKTSKGNLQADTGKVNDLAMADNNDSAITPPPAFEAIGGQLATET</sequence>
<organism evidence="4 5">
    <name type="scientific">Linum tenue</name>
    <dbReference type="NCBI Taxonomy" id="586396"/>
    <lineage>
        <taxon>Eukaryota</taxon>
        <taxon>Viridiplantae</taxon>
        <taxon>Streptophyta</taxon>
        <taxon>Embryophyta</taxon>
        <taxon>Tracheophyta</taxon>
        <taxon>Spermatophyta</taxon>
        <taxon>Magnoliopsida</taxon>
        <taxon>eudicotyledons</taxon>
        <taxon>Gunneridae</taxon>
        <taxon>Pentapetalae</taxon>
        <taxon>rosids</taxon>
        <taxon>fabids</taxon>
        <taxon>Malpighiales</taxon>
        <taxon>Linaceae</taxon>
        <taxon>Linum</taxon>
    </lineage>
</organism>
<dbReference type="AlphaFoldDB" id="A0AAV0LLT6"/>
<dbReference type="InterPro" id="IPR025558">
    <property type="entry name" value="DUF4283"/>
</dbReference>
<feature type="domain" description="CCHC-type" evidence="3">
    <location>
        <begin position="162"/>
        <end position="177"/>
    </location>
</feature>
<evidence type="ECO:0000313" key="5">
    <source>
        <dbReference type="Proteomes" id="UP001154282"/>
    </source>
</evidence>
<feature type="region of interest" description="Disordered" evidence="2">
    <location>
        <begin position="196"/>
        <end position="440"/>
    </location>
</feature>
<evidence type="ECO:0000256" key="1">
    <source>
        <dbReference type="PROSITE-ProRule" id="PRU00047"/>
    </source>
</evidence>
<feature type="compositionally biased region" description="Basic and acidic residues" evidence="2">
    <location>
        <begin position="264"/>
        <end position="281"/>
    </location>
</feature>
<dbReference type="InterPro" id="IPR001878">
    <property type="entry name" value="Znf_CCHC"/>
</dbReference>
<feature type="compositionally biased region" description="Low complexity" evidence="2">
    <location>
        <begin position="198"/>
        <end position="211"/>
    </location>
</feature>
<dbReference type="GO" id="GO:0003676">
    <property type="term" value="F:nucleic acid binding"/>
    <property type="evidence" value="ECO:0007669"/>
    <property type="project" value="InterPro"/>
</dbReference>
<name>A0AAV0LLT6_9ROSI</name>
<dbReference type="Pfam" id="PF14111">
    <property type="entry name" value="DUF4283"/>
    <property type="match status" value="1"/>
</dbReference>
<dbReference type="GO" id="GO:0008270">
    <property type="term" value="F:zinc ion binding"/>
    <property type="evidence" value="ECO:0007669"/>
    <property type="project" value="UniProtKB-KW"/>
</dbReference>
<keyword evidence="1" id="KW-0862">Zinc</keyword>
<dbReference type="EMBL" id="CAMGYJ010000006">
    <property type="protein sequence ID" value="CAI0435130.1"/>
    <property type="molecule type" value="Genomic_DNA"/>
</dbReference>
<feature type="compositionally biased region" description="Polar residues" evidence="2">
    <location>
        <begin position="370"/>
        <end position="381"/>
    </location>
</feature>
<dbReference type="PANTHER" id="PTHR31286:SF99">
    <property type="entry name" value="DUF4283 DOMAIN-CONTAINING PROTEIN"/>
    <property type="match status" value="1"/>
</dbReference>
<accession>A0AAV0LLT6</accession>
<dbReference type="InterPro" id="IPR040256">
    <property type="entry name" value="At4g02000-like"/>
</dbReference>
<feature type="compositionally biased region" description="Polar residues" evidence="2">
    <location>
        <begin position="428"/>
        <end position="440"/>
    </location>
</feature>
<evidence type="ECO:0000256" key="2">
    <source>
        <dbReference type="SAM" id="MobiDB-lite"/>
    </source>
</evidence>
<feature type="compositionally biased region" description="Polar residues" evidence="2">
    <location>
        <begin position="338"/>
        <end position="358"/>
    </location>
</feature>
<feature type="compositionally biased region" description="Basic and acidic residues" evidence="2">
    <location>
        <begin position="313"/>
        <end position="327"/>
    </location>
</feature>
<evidence type="ECO:0000259" key="3">
    <source>
        <dbReference type="PROSITE" id="PS50158"/>
    </source>
</evidence>